<dbReference type="AlphaFoldDB" id="A0A919C638"/>
<comment type="caution">
    <text evidence="2">The sequence shown here is derived from an EMBL/GenBank/DDBJ whole genome shotgun (WGS) entry which is preliminary data.</text>
</comment>
<protein>
    <submittedName>
        <fullName evidence="2">Nucleotide-diphosphate-sugar epimerase</fullName>
    </submittedName>
</protein>
<organism evidence="2 3">
    <name type="scientific">Streptomyces finlayi</name>
    <dbReference type="NCBI Taxonomy" id="67296"/>
    <lineage>
        <taxon>Bacteria</taxon>
        <taxon>Bacillati</taxon>
        <taxon>Actinomycetota</taxon>
        <taxon>Actinomycetes</taxon>
        <taxon>Kitasatosporales</taxon>
        <taxon>Streptomycetaceae</taxon>
        <taxon>Streptomyces</taxon>
    </lineage>
</organism>
<evidence type="ECO:0000313" key="3">
    <source>
        <dbReference type="Proteomes" id="UP000638353"/>
    </source>
</evidence>
<dbReference type="Proteomes" id="UP000638353">
    <property type="component" value="Unassembled WGS sequence"/>
</dbReference>
<reference evidence="2" key="1">
    <citation type="journal article" date="2014" name="Int. J. Syst. Evol. Microbiol.">
        <title>Complete genome sequence of Corynebacterium casei LMG S-19264T (=DSM 44701T), isolated from a smear-ripened cheese.</title>
        <authorList>
            <consortium name="US DOE Joint Genome Institute (JGI-PGF)"/>
            <person name="Walter F."/>
            <person name="Albersmeier A."/>
            <person name="Kalinowski J."/>
            <person name="Ruckert C."/>
        </authorList>
    </citation>
    <scope>NUCLEOTIDE SEQUENCE</scope>
    <source>
        <strain evidence="2">JCM 4637</strain>
    </source>
</reference>
<dbReference type="Gene3D" id="3.40.50.720">
    <property type="entry name" value="NAD(P)-binding Rossmann-like Domain"/>
    <property type="match status" value="1"/>
</dbReference>
<dbReference type="EMBL" id="BMVC01000001">
    <property type="protein sequence ID" value="GHC76669.1"/>
    <property type="molecule type" value="Genomic_DNA"/>
</dbReference>
<name>A0A919C638_9ACTN</name>
<proteinExistence type="predicted"/>
<accession>A0A919C638</accession>
<dbReference type="InterPro" id="IPR051604">
    <property type="entry name" value="Ergot_Alk_Oxidoreductase"/>
</dbReference>
<evidence type="ECO:0000313" key="2">
    <source>
        <dbReference type="EMBL" id="GHC76669.1"/>
    </source>
</evidence>
<evidence type="ECO:0000259" key="1">
    <source>
        <dbReference type="Pfam" id="PF13460"/>
    </source>
</evidence>
<dbReference type="PANTHER" id="PTHR43162">
    <property type="match status" value="1"/>
</dbReference>
<dbReference type="InterPro" id="IPR016040">
    <property type="entry name" value="NAD(P)-bd_dom"/>
</dbReference>
<dbReference type="RefSeq" id="WP_189820613.1">
    <property type="nucleotide sequence ID" value="NZ_BMVC01000001.1"/>
</dbReference>
<dbReference type="PANTHER" id="PTHR43162:SF1">
    <property type="entry name" value="PRESTALK A DIFFERENTIATION PROTEIN A"/>
    <property type="match status" value="1"/>
</dbReference>
<dbReference type="SUPFAM" id="SSF51735">
    <property type="entry name" value="NAD(P)-binding Rossmann-fold domains"/>
    <property type="match status" value="1"/>
</dbReference>
<dbReference type="Pfam" id="PF13460">
    <property type="entry name" value="NAD_binding_10"/>
    <property type="match status" value="1"/>
</dbReference>
<gene>
    <name evidence="2" type="ORF">GCM10010334_00490</name>
</gene>
<sequence length="287" mass="30168">MTQPTQPTILVTGATGKVGGAVVAQLHAAGVPVRALVRGKAPDFPDGVQAVRGDLADPASLGTALEGVDAVFLVWPFLSAEGASDVIDAIGKHARRVVYLSSAGVADQAEEPGEAITLFHTELERLVEASGLEWTALRPTGFAGNTLGWAEEVRTTGAVRAPLARLARPLIHEADMAAVAVQALTTDALLGARPLITGPELVTQERQVALIGEAIGRPLRFEEITLDEAAEEMKAAGYPAELVEAIVPAQAQMLADPEPVNDEVERITGTPARSFREWAADHAADFR</sequence>
<dbReference type="InterPro" id="IPR036291">
    <property type="entry name" value="NAD(P)-bd_dom_sf"/>
</dbReference>
<feature type="domain" description="NAD(P)-binding" evidence="1">
    <location>
        <begin position="13"/>
        <end position="186"/>
    </location>
</feature>
<reference evidence="2" key="2">
    <citation type="submission" date="2020-09" db="EMBL/GenBank/DDBJ databases">
        <authorList>
            <person name="Sun Q."/>
            <person name="Ohkuma M."/>
        </authorList>
    </citation>
    <scope>NUCLEOTIDE SEQUENCE</scope>
    <source>
        <strain evidence="2">JCM 4637</strain>
    </source>
</reference>